<reference evidence="4 7" key="3">
    <citation type="journal article" date="2022" name="G3 (Bethesda)">
        <title>Whole-genome sequence and methylome profiling of the almond [Prunus dulcis (Mill.) D.A. Webb] cultivar 'Nonpareil'.</title>
        <authorList>
            <person name="D'Amico-Willman K.M."/>
            <person name="Ouma W.Z."/>
            <person name="Meulia T."/>
            <person name="Sideli G.M."/>
            <person name="Gradziel T.M."/>
            <person name="Fresnedo-Ramirez J."/>
        </authorList>
    </citation>
    <scope>NUCLEOTIDE SEQUENCE [LARGE SCALE GENOMIC DNA]</scope>
    <source>
        <strain evidence="4">Clone GOH B32 T37-40</strain>
    </source>
</reference>
<evidence type="ECO:0000313" key="6">
    <source>
        <dbReference type="Proteomes" id="UP000327085"/>
    </source>
</evidence>
<dbReference type="InterPro" id="IPR055290">
    <property type="entry name" value="At3g26010-like"/>
</dbReference>
<organism evidence="5 6">
    <name type="scientific">Prunus dulcis</name>
    <name type="common">Almond</name>
    <name type="synonym">Amygdalus dulcis</name>
    <dbReference type="NCBI Taxonomy" id="3755"/>
    <lineage>
        <taxon>Eukaryota</taxon>
        <taxon>Viridiplantae</taxon>
        <taxon>Streptophyta</taxon>
        <taxon>Embryophyta</taxon>
        <taxon>Tracheophyta</taxon>
        <taxon>Spermatophyta</taxon>
        <taxon>Magnoliopsida</taxon>
        <taxon>eudicotyledons</taxon>
        <taxon>Gunneridae</taxon>
        <taxon>Pentapetalae</taxon>
        <taxon>rosids</taxon>
        <taxon>fabids</taxon>
        <taxon>Rosales</taxon>
        <taxon>Rosaceae</taxon>
        <taxon>Amygdaloideae</taxon>
        <taxon>Amygdaleae</taxon>
        <taxon>Prunus</taxon>
    </lineage>
</organism>
<dbReference type="EMBL" id="JAJFAZ020000003">
    <property type="protein sequence ID" value="KAI5340955.1"/>
    <property type="molecule type" value="Genomic_DNA"/>
</dbReference>
<evidence type="ECO:0000313" key="4">
    <source>
        <dbReference type="EMBL" id="KAI5340955.1"/>
    </source>
</evidence>
<dbReference type="InParanoid" id="A0A5E4EWI4"/>
<dbReference type="Pfam" id="PF12937">
    <property type="entry name" value="F-box-like"/>
    <property type="match status" value="1"/>
</dbReference>
<dbReference type="SUPFAM" id="SSF81383">
    <property type="entry name" value="F-box domain"/>
    <property type="match status" value="1"/>
</dbReference>
<dbReference type="InterPro" id="IPR036047">
    <property type="entry name" value="F-box-like_dom_sf"/>
</dbReference>
<feature type="domain" description="F-box protein At3g26010-like beta-propeller" evidence="3">
    <location>
        <begin position="130"/>
        <end position="409"/>
    </location>
</feature>
<feature type="region of interest" description="Disordered" evidence="1">
    <location>
        <begin position="440"/>
        <end position="462"/>
    </location>
</feature>
<dbReference type="OMA" id="VPWWPTP"/>
<dbReference type="PANTHER" id="PTHR35546:SF130">
    <property type="entry name" value="EXPRESSED PROTEIN"/>
    <property type="match status" value="1"/>
</dbReference>
<dbReference type="Proteomes" id="UP001054821">
    <property type="component" value="Chromosome 3"/>
</dbReference>
<keyword evidence="7" id="KW-1185">Reference proteome</keyword>
<feature type="domain" description="F-box" evidence="2">
    <location>
        <begin position="31"/>
        <end position="70"/>
    </location>
</feature>
<evidence type="ECO:0000313" key="7">
    <source>
        <dbReference type="Proteomes" id="UP001054821"/>
    </source>
</evidence>
<reference evidence="5" key="1">
    <citation type="submission" date="2019-07" db="EMBL/GenBank/DDBJ databases">
        <authorList>
            <person name="Alioto T."/>
            <person name="Alioto T."/>
            <person name="Gomez Garrido J."/>
        </authorList>
    </citation>
    <scope>NUCLEOTIDE SEQUENCE</scope>
</reference>
<sequence length="462" mass="54055">MRVGNIKGRYGRKSSLAAILNHHHTSLNPIFDDLPDVVLVEILCRLRCYKLVYQCKCVSKRWCTLITDPYFIGRFVSLQREYHHQQTPIILINKKGDLLNRMSDPLKPFFRRFKKFHGSLIQQEPEVAGTCNDLLLCYTGKYYERNYYICNPYTQQWIALPAAPPCHEQTVPLPEGFMCDLPLYNKYTNDDDPKRHNSNNIAELNTNYRCKVVRLICPCYGKKYSKFKVQIFSSETGQWRETIVSSPENIMLGTVKFHICFANAYNRMLYWMGGVHFLLELDPFIINNGDYKCRLINLRDHHFDGNIILSCLGVYGGRLKMFDFELTTNTFLVWDVNVTKEEYHGGFEKVCLENMTNYILEEDMVRKRGDVLASECMALDPNNEEIIYLVIDYEIVMFNIRTRIHSKLDKKYTTDYGLNCGFFQVVVPWWPTPVPKLPQEAHAHAQSTKNQSKWEEEMGKVM</sequence>
<protein>
    <submittedName>
        <fullName evidence="5">PREDICTED: F-box</fullName>
    </submittedName>
</protein>
<feature type="compositionally biased region" description="Basic and acidic residues" evidence="1">
    <location>
        <begin position="452"/>
        <end position="462"/>
    </location>
</feature>
<dbReference type="Pfam" id="PF24750">
    <property type="entry name" value="b-prop_At3g26010-like"/>
    <property type="match status" value="1"/>
</dbReference>
<gene>
    <name evidence="5" type="ORF">ALMOND_2B014665</name>
    <name evidence="4" type="ORF">L3X38_020229</name>
</gene>
<evidence type="ECO:0000313" key="5">
    <source>
        <dbReference type="EMBL" id="VVA20094.1"/>
    </source>
</evidence>
<reference evidence="6" key="2">
    <citation type="journal article" date="2020" name="Plant J.">
        <title>Transposons played a major role in the diversification between the closely related almond and peach genomes: results from the almond genome sequence.</title>
        <authorList>
            <person name="Alioto T."/>
            <person name="Alexiou K.G."/>
            <person name="Bardil A."/>
            <person name="Barteri F."/>
            <person name="Castanera R."/>
            <person name="Cruz F."/>
            <person name="Dhingra A."/>
            <person name="Duval H."/>
            <person name="Fernandez I Marti A."/>
            <person name="Frias L."/>
            <person name="Galan B."/>
            <person name="Garcia J.L."/>
            <person name="Howad W."/>
            <person name="Gomez-Garrido J."/>
            <person name="Gut M."/>
            <person name="Julca I."/>
            <person name="Morata J."/>
            <person name="Puigdomenech P."/>
            <person name="Ribeca P."/>
            <person name="Rubio Cabetas M.J."/>
            <person name="Vlasova A."/>
            <person name="Wirthensohn M."/>
            <person name="Garcia-Mas J."/>
            <person name="Gabaldon T."/>
            <person name="Casacuberta J.M."/>
            <person name="Arus P."/>
        </authorList>
    </citation>
    <scope>NUCLEOTIDE SEQUENCE [LARGE SCALE GENOMIC DNA]</scope>
    <source>
        <strain evidence="6">cv. Texas</strain>
    </source>
</reference>
<evidence type="ECO:0000259" key="2">
    <source>
        <dbReference type="Pfam" id="PF12937"/>
    </source>
</evidence>
<accession>A0A5E4EWI4</accession>
<dbReference type="Gene3D" id="1.20.1280.50">
    <property type="match status" value="1"/>
</dbReference>
<dbReference type="Gramene" id="VVA20094">
    <property type="protein sequence ID" value="VVA20094"/>
    <property type="gene ID" value="Prudul26B014665"/>
</dbReference>
<dbReference type="PANTHER" id="PTHR35546">
    <property type="entry name" value="F-BOX PROTEIN INTERACTION DOMAIN PROTEIN-RELATED"/>
    <property type="match status" value="1"/>
</dbReference>
<dbReference type="EMBL" id="CABIKO010000041">
    <property type="protein sequence ID" value="VVA20094.1"/>
    <property type="molecule type" value="Genomic_DNA"/>
</dbReference>
<evidence type="ECO:0000259" key="3">
    <source>
        <dbReference type="Pfam" id="PF24750"/>
    </source>
</evidence>
<evidence type="ECO:0000256" key="1">
    <source>
        <dbReference type="SAM" id="MobiDB-lite"/>
    </source>
</evidence>
<dbReference type="InterPro" id="IPR056592">
    <property type="entry name" value="Beta-prop_At3g26010-like"/>
</dbReference>
<dbReference type="AlphaFoldDB" id="A0A5E4EWI4"/>
<proteinExistence type="predicted"/>
<name>A0A5E4EWI4_PRUDU</name>
<dbReference type="InterPro" id="IPR001810">
    <property type="entry name" value="F-box_dom"/>
</dbReference>
<dbReference type="Proteomes" id="UP000327085">
    <property type="component" value="Chromosome 3"/>
</dbReference>